<keyword evidence="4" id="KW-1185">Reference proteome</keyword>
<feature type="transmembrane region" description="Helical" evidence="2">
    <location>
        <begin position="111"/>
        <end position="131"/>
    </location>
</feature>
<dbReference type="Proteomes" id="UP000219338">
    <property type="component" value="Unassembled WGS sequence"/>
</dbReference>
<accession>A0A284QMS5</accession>
<feature type="transmembrane region" description="Helical" evidence="2">
    <location>
        <begin position="79"/>
        <end position="99"/>
    </location>
</feature>
<dbReference type="OrthoDB" id="2949124at2759"/>
<feature type="transmembrane region" description="Helical" evidence="2">
    <location>
        <begin position="24"/>
        <end position="46"/>
    </location>
</feature>
<keyword evidence="2" id="KW-0472">Membrane</keyword>
<evidence type="ECO:0000313" key="4">
    <source>
        <dbReference type="Proteomes" id="UP000219338"/>
    </source>
</evidence>
<keyword evidence="2" id="KW-0812">Transmembrane</keyword>
<sequence>MREDPGFACAWLSPPKVLAFPIRAAFQISLALTLNVELLAYLLDYYSYRNYVTTRRSLVYAATHQGPIQTADRDVTGSLLASVPPPSSLLLLFTIFMSSTLYPRSQHTKTSLAIILACLIPTIAFASWFLFRCSTRKRKRVDSEASKSVAVHPYPFAVHKSIPKPHQVHPVEHRRDLQPVLRTEPSSPPLLSRKASSSWHSLEDMKSPALSVWRAQFLEADWRNLAEEIVGLHPEALPLSDRKPSAPLPVTRFPMLQPHTKVGLTPKIHTQPLPSPSPARKKRNSPSPNERRRPLMVTAFNGALKWEGFRTIQNKIARPAKRRGKENKAVFV</sequence>
<feature type="region of interest" description="Disordered" evidence="1">
    <location>
        <begin position="261"/>
        <end position="295"/>
    </location>
</feature>
<proteinExistence type="predicted"/>
<dbReference type="EMBL" id="FUEG01000001">
    <property type="protein sequence ID" value="SJK97738.1"/>
    <property type="molecule type" value="Genomic_DNA"/>
</dbReference>
<evidence type="ECO:0000256" key="2">
    <source>
        <dbReference type="SAM" id="Phobius"/>
    </source>
</evidence>
<evidence type="ECO:0000313" key="3">
    <source>
        <dbReference type="EMBL" id="SJK97738.1"/>
    </source>
</evidence>
<keyword evidence="2" id="KW-1133">Transmembrane helix</keyword>
<dbReference type="AlphaFoldDB" id="A0A284QMS5"/>
<name>A0A284QMS5_ARMOS</name>
<evidence type="ECO:0000256" key="1">
    <source>
        <dbReference type="SAM" id="MobiDB-lite"/>
    </source>
</evidence>
<reference evidence="4" key="1">
    <citation type="journal article" date="2017" name="Nat. Ecol. Evol.">
        <title>Genome expansion and lineage-specific genetic innovations in the forest pathogenic fungi Armillaria.</title>
        <authorList>
            <person name="Sipos G."/>
            <person name="Prasanna A.N."/>
            <person name="Walter M.C."/>
            <person name="O'Connor E."/>
            <person name="Balint B."/>
            <person name="Krizsan K."/>
            <person name="Kiss B."/>
            <person name="Hess J."/>
            <person name="Varga T."/>
            <person name="Slot J."/>
            <person name="Riley R."/>
            <person name="Boka B."/>
            <person name="Rigling D."/>
            <person name="Barry K."/>
            <person name="Lee J."/>
            <person name="Mihaltcheva S."/>
            <person name="LaButti K."/>
            <person name="Lipzen A."/>
            <person name="Waldron R."/>
            <person name="Moloney N.M."/>
            <person name="Sperisen C."/>
            <person name="Kredics L."/>
            <person name="Vagvoelgyi C."/>
            <person name="Patrignani A."/>
            <person name="Fitzpatrick D."/>
            <person name="Nagy I."/>
            <person name="Doyle S."/>
            <person name="Anderson J.B."/>
            <person name="Grigoriev I.V."/>
            <person name="Gueldener U."/>
            <person name="Muensterkoetter M."/>
            <person name="Nagy L.G."/>
        </authorList>
    </citation>
    <scope>NUCLEOTIDE SEQUENCE [LARGE SCALE GENOMIC DNA]</scope>
    <source>
        <strain evidence="4">C18/9</strain>
    </source>
</reference>
<gene>
    <name evidence="3" type="ORF">ARMOST_00991</name>
</gene>
<organism evidence="3 4">
    <name type="scientific">Armillaria ostoyae</name>
    <name type="common">Armillaria root rot fungus</name>
    <dbReference type="NCBI Taxonomy" id="47428"/>
    <lineage>
        <taxon>Eukaryota</taxon>
        <taxon>Fungi</taxon>
        <taxon>Dikarya</taxon>
        <taxon>Basidiomycota</taxon>
        <taxon>Agaricomycotina</taxon>
        <taxon>Agaricomycetes</taxon>
        <taxon>Agaricomycetidae</taxon>
        <taxon>Agaricales</taxon>
        <taxon>Marasmiineae</taxon>
        <taxon>Physalacriaceae</taxon>
        <taxon>Armillaria</taxon>
    </lineage>
</organism>
<protein>
    <submittedName>
        <fullName evidence="3">Uncharacterized protein</fullName>
    </submittedName>
</protein>
<dbReference type="OMA" id="HPVEHRR"/>